<dbReference type="Proteomes" id="UP001497497">
    <property type="component" value="Unassembled WGS sequence"/>
</dbReference>
<keyword evidence="2" id="KW-0722">Serine protease inhibitor</keyword>
<feature type="domain" description="Antistasin-like" evidence="3">
    <location>
        <begin position="81"/>
        <end position="105"/>
    </location>
</feature>
<dbReference type="EMBL" id="CAXITT010000727">
    <property type="protein sequence ID" value="CAL1545684.1"/>
    <property type="molecule type" value="Genomic_DNA"/>
</dbReference>
<reference evidence="4 5" key="1">
    <citation type="submission" date="2024-04" db="EMBL/GenBank/DDBJ databases">
        <authorList>
            <consortium name="Genoscope - CEA"/>
            <person name="William W."/>
        </authorList>
    </citation>
    <scope>NUCLEOTIDE SEQUENCE [LARGE SCALE GENOMIC DNA]</scope>
</reference>
<evidence type="ECO:0000259" key="3">
    <source>
        <dbReference type="Pfam" id="PF02822"/>
    </source>
</evidence>
<protein>
    <recommendedName>
        <fullName evidence="3">Antistasin-like domain-containing protein</fullName>
    </recommendedName>
</protein>
<dbReference type="Pfam" id="PF02822">
    <property type="entry name" value="Antistasin"/>
    <property type="match status" value="1"/>
</dbReference>
<evidence type="ECO:0000256" key="1">
    <source>
        <dbReference type="ARBA" id="ARBA00022690"/>
    </source>
</evidence>
<accession>A0AAV2IHQ1</accession>
<dbReference type="AlphaFoldDB" id="A0AAV2IHQ1"/>
<gene>
    <name evidence="4" type="ORF">GSLYS_00019100001</name>
</gene>
<dbReference type="SUPFAM" id="SSF57262">
    <property type="entry name" value="Leech antihemostatic proteins"/>
    <property type="match status" value="1"/>
</dbReference>
<keyword evidence="1" id="KW-0646">Protease inhibitor</keyword>
<dbReference type="InterPro" id="IPR011061">
    <property type="entry name" value="Hirudin/antistatin"/>
</dbReference>
<dbReference type="GO" id="GO:0004867">
    <property type="term" value="F:serine-type endopeptidase inhibitor activity"/>
    <property type="evidence" value="ECO:0007669"/>
    <property type="project" value="UniProtKB-KW"/>
</dbReference>
<keyword evidence="5" id="KW-1185">Reference proteome</keyword>
<evidence type="ECO:0000313" key="5">
    <source>
        <dbReference type="Proteomes" id="UP001497497"/>
    </source>
</evidence>
<organism evidence="4 5">
    <name type="scientific">Lymnaea stagnalis</name>
    <name type="common">Great pond snail</name>
    <name type="synonym">Helix stagnalis</name>
    <dbReference type="NCBI Taxonomy" id="6523"/>
    <lineage>
        <taxon>Eukaryota</taxon>
        <taxon>Metazoa</taxon>
        <taxon>Spiralia</taxon>
        <taxon>Lophotrochozoa</taxon>
        <taxon>Mollusca</taxon>
        <taxon>Gastropoda</taxon>
        <taxon>Heterobranchia</taxon>
        <taxon>Euthyneura</taxon>
        <taxon>Panpulmonata</taxon>
        <taxon>Hygrophila</taxon>
        <taxon>Lymnaeoidea</taxon>
        <taxon>Lymnaeidae</taxon>
        <taxon>Lymnaea</taxon>
    </lineage>
</organism>
<name>A0AAV2IHQ1_LYMST</name>
<sequence length="138" mass="14942">MTLNVGLLIDWLISLHSTLHNLELDINRQISPGADCYCYKTDMNLVLTSVLFFLAVVAGTPVIQSPSVAGTPVLKIPAIECPLVRCLPCDNGFVIDDDGCQTCMCKDSKRDICLGNICLMFCFNGFATVNGCTLCQCA</sequence>
<dbReference type="Gene3D" id="2.10.22.10">
    <property type="entry name" value="Antistasin, domain 1"/>
    <property type="match status" value="1"/>
</dbReference>
<evidence type="ECO:0000256" key="2">
    <source>
        <dbReference type="ARBA" id="ARBA00022900"/>
    </source>
</evidence>
<comment type="caution">
    <text evidence="4">The sequence shown here is derived from an EMBL/GenBank/DDBJ whole genome shotgun (WGS) entry which is preliminary data.</text>
</comment>
<proteinExistence type="predicted"/>
<evidence type="ECO:0000313" key="4">
    <source>
        <dbReference type="EMBL" id="CAL1545684.1"/>
    </source>
</evidence>
<dbReference type="InterPro" id="IPR004094">
    <property type="entry name" value="Antistasin-like"/>
</dbReference>